<dbReference type="InterPro" id="IPR036388">
    <property type="entry name" value="WH-like_DNA-bd_sf"/>
</dbReference>
<dbReference type="PANTHER" id="PTHR11949:SF10">
    <property type="entry name" value="INTERFERON REGULATORY FACTOR 5"/>
    <property type="match status" value="1"/>
</dbReference>
<evidence type="ECO:0000313" key="4">
    <source>
        <dbReference type="Proteomes" id="UP000314985"/>
    </source>
</evidence>
<accession>A0A4X1VZ58</accession>
<dbReference type="InterPro" id="IPR036390">
    <property type="entry name" value="WH_DNA-bd_sf"/>
</dbReference>
<dbReference type="Ensembl" id="ENSSSCT00070055811.1">
    <property type="protein sequence ID" value="ENSSSCP00070047414.1"/>
    <property type="gene ID" value="ENSSSCG00070027809.1"/>
</dbReference>
<dbReference type="InterPro" id="IPR008984">
    <property type="entry name" value="SMAD_FHA_dom_sf"/>
</dbReference>
<feature type="domain" description="IRF tryptophan pentad repeat" evidence="2">
    <location>
        <begin position="150"/>
        <end position="259"/>
    </location>
</feature>
<protein>
    <recommendedName>
        <fullName evidence="2">IRF tryptophan pentad repeat domain-containing protein</fullName>
    </recommendedName>
</protein>
<dbReference type="Gene3D" id="1.10.10.10">
    <property type="entry name" value="Winged helix-like DNA-binding domain superfamily/Winged helix DNA-binding domain"/>
    <property type="match status" value="1"/>
</dbReference>
<evidence type="ECO:0000256" key="1">
    <source>
        <dbReference type="SAM" id="MobiDB-lite"/>
    </source>
</evidence>
<reference evidence="3 4" key="1">
    <citation type="submission" date="2017-08" db="EMBL/GenBank/DDBJ databases">
        <title>USMARCv1.0.</title>
        <authorList>
            <person name="Hannum G.I."/>
            <person name="Koren S."/>
            <person name="Schroeder S.G."/>
            <person name="Chin S.C."/>
            <person name="Nonneman D.J."/>
            <person name="Becker S.A."/>
            <person name="Rosen B.D."/>
            <person name="Bickhart D.M."/>
            <person name="Putnam N.H."/>
            <person name="Green R.E."/>
            <person name="Tuggle C.K."/>
            <person name="Liu H."/>
            <person name="Rohrer G.A."/>
            <person name="Warr A."/>
            <person name="Hall R."/>
            <person name="Kim K."/>
            <person name="Hume D.A."/>
            <person name="Talbot R."/>
            <person name="Chow W."/>
            <person name="Howe K."/>
            <person name="Schwartz A.S."/>
            <person name="Watson M."/>
            <person name="Archibald A.L."/>
            <person name="Phillippy A.M."/>
            <person name="Smith T.P.L."/>
        </authorList>
    </citation>
    <scope>NUCLEOTIDE SEQUENCE [LARGE SCALE GENOMIC DNA]</scope>
</reference>
<feature type="region of interest" description="Disordered" evidence="1">
    <location>
        <begin position="617"/>
        <end position="640"/>
    </location>
</feature>
<dbReference type="PRINTS" id="PR00267">
    <property type="entry name" value="INTFRNREGFCT"/>
</dbReference>
<dbReference type="SMART" id="SM00348">
    <property type="entry name" value="IRF"/>
    <property type="match status" value="1"/>
</dbReference>
<feature type="region of interest" description="Disordered" evidence="1">
    <location>
        <begin position="259"/>
        <end position="284"/>
    </location>
</feature>
<evidence type="ECO:0000313" key="3">
    <source>
        <dbReference type="Ensembl" id="ENSSSCP00070047414.1"/>
    </source>
</evidence>
<dbReference type="InterPro" id="IPR019471">
    <property type="entry name" value="Interferon_reg_factor-3"/>
</dbReference>
<dbReference type="GO" id="GO:0006357">
    <property type="term" value="P:regulation of transcription by RNA polymerase II"/>
    <property type="evidence" value="ECO:0007669"/>
    <property type="project" value="UniProtKB-ARBA"/>
</dbReference>
<dbReference type="GO" id="GO:0003700">
    <property type="term" value="F:DNA-binding transcription factor activity"/>
    <property type="evidence" value="ECO:0007669"/>
    <property type="project" value="InterPro"/>
</dbReference>
<dbReference type="Pfam" id="PF10401">
    <property type="entry name" value="IRF-3"/>
    <property type="match status" value="1"/>
</dbReference>
<feature type="region of interest" description="Disordered" evidence="1">
    <location>
        <begin position="103"/>
        <end position="169"/>
    </location>
</feature>
<dbReference type="Proteomes" id="UP000314985">
    <property type="component" value="Chromosome 18"/>
</dbReference>
<dbReference type="InterPro" id="IPR017855">
    <property type="entry name" value="SMAD-like_dom_sf"/>
</dbReference>
<dbReference type="FunFam" id="2.60.200.10:FF:000003">
    <property type="entry name" value="Interferon regulatory factor 5"/>
    <property type="match status" value="1"/>
</dbReference>
<dbReference type="Pfam" id="PF00605">
    <property type="entry name" value="IRF"/>
    <property type="match status" value="1"/>
</dbReference>
<dbReference type="Gene3D" id="2.60.200.10">
    <property type="match status" value="1"/>
</dbReference>
<dbReference type="InterPro" id="IPR001346">
    <property type="entry name" value="Interferon_reg_fact_DNA-bd_dom"/>
</dbReference>
<dbReference type="SUPFAM" id="SSF49879">
    <property type="entry name" value="SMAD/FHA domain"/>
    <property type="match status" value="1"/>
</dbReference>
<organism evidence="3 4">
    <name type="scientific">Sus scrofa</name>
    <name type="common">Pig</name>
    <dbReference type="NCBI Taxonomy" id="9823"/>
    <lineage>
        <taxon>Eukaryota</taxon>
        <taxon>Metazoa</taxon>
        <taxon>Chordata</taxon>
        <taxon>Craniata</taxon>
        <taxon>Vertebrata</taxon>
        <taxon>Euteleostomi</taxon>
        <taxon>Mammalia</taxon>
        <taxon>Eutheria</taxon>
        <taxon>Laurasiatheria</taxon>
        <taxon>Artiodactyla</taxon>
        <taxon>Suina</taxon>
        <taxon>Suidae</taxon>
        <taxon>Sus</taxon>
    </lineage>
</organism>
<sequence length="640" mass="70316">MLLGPAEHLWQGRVRSWDCRMTILWFKIVEGPQWTLQATALPGVSPEALGCRGASSARFLGLWVYAGTPGRLRGAGRGAARAHGDSAAAAQGRGRVMRKCRAGGWTSAAPGGRSSAPAPGPCSRAQPRGRTADSPLGHEPARPRRPPSAPPRAAQALAGGPGEQLPVPRASVGQWGEEILLHPLAPRHATRPSQDGDNTIFKAWAKETGKYTEGVDEADPAKWKANLRCALNKSRDFRLIYDGPRDMPPQPYKIYEVCSNGPAPAESQPSEDYCLGPGEEEEEEEEELQRMLPSLSLTEAVQPGPHMAPYSLPKEDVKWPPTLQPPVVLGPPAPDPSLLGPAPGNPPDFGELLSEVLPNPQPGPLAASLPPASEQLLPDLLISPHMLPLTDLEIKFQYRGRPPRALTISNPHGCRLFYSQLEATQEQVELFGPVSLEQVRFPSPEDIPSDKQRFYTNQLLDVLDRGLILQLQGQDLYAIRLCQCKVFWSGPCASAHGSHPNPIQREVKTKLFSLEHFLNELILFQKGQTNTPPPFEIFFCFGEEWPDCKPREKKLITVQVVPVAARLLLEMFSGELSWSADSIRLQISNPDLKDRMVEQFKELHHIWQSQQQMQPMAQAPPVPGLSAGQGPWPMHPVSMQ</sequence>
<dbReference type="AlphaFoldDB" id="A0A4X1VZ58"/>
<reference evidence="3" key="2">
    <citation type="submission" date="2025-08" db="UniProtKB">
        <authorList>
            <consortium name="Ensembl"/>
        </authorList>
    </citation>
    <scope>IDENTIFICATION</scope>
</reference>
<dbReference type="SMART" id="SM01243">
    <property type="entry name" value="IRF-3"/>
    <property type="match status" value="1"/>
</dbReference>
<dbReference type="GO" id="GO:0045893">
    <property type="term" value="P:positive regulation of DNA-templated transcription"/>
    <property type="evidence" value="ECO:0007669"/>
    <property type="project" value="UniProtKB-ARBA"/>
</dbReference>
<dbReference type="PANTHER" id="PTHR11949">
    <property type="entry name" value="INTERFERON REGULATORY FACTOR"/>
    <property type="match status" value="1"/>
</dbReference>
<dbReference type="SUPFAM" id="SSF46785">
    <property type="entry name" value="Winged helix' DNA-binding domain"/>
    <property type="match status" value="1"/>
</dbReference>
<name>A0A4X1VZ58_PIG</name>
<evidence type="ECO:0000259" key="2">
    <source>
        <dbReference type="PROSITE" id="PS51507"/>
    </source>
</evidence>
<dbReference type="PROSITE" id="PS51507">
    <property type="entry name" value="IRF_2"/>
    <property type="match status" value="1"/>
</dbReference>
<feature type="compositionally biased region" description="Low complexity" evidence="1">
    <location>
        <begin position="107"/>
        <end position="125"/>
    </location>
</feature>
<dbReference type="GO" id="GO:0000976">
    <property type="term" value="F:transcription cis-regulatory region binding"/>
    <property type="evidence" value="ECO:0007669"/>
    <property type="project" value="InterPro"/>
</dbReference>
<proteinExistence type="predicted"/>